<keyword evidence="6 8" id="KW-0460">Magnesium</keyword>
<dbReference type="InterPro" id="IPR042110">
    <property type="entry name" value="Adenylosuccinate_synth_dom2"/>
</dbReference>
<feature type="active site" description="Proton donor" evidence="8">
    <location>
        <position position="40"/>
    </location>
</feature>
<dbReference type="Gene3D" id="1.10.300.10">
    <property type="entry name" value="Adenylosuccinate Synthetase, subunit A, domain 2"/>
    <property type="match status" value="1"/>
</dbReference>
<evidence type="ECO:0000256" key="6">
    <source>
        <dbReference type="ARBA" id="ARBA00022842"/>
    </source>
</evidence>
<evidence type="ECO:0000256" key="8">
    <source>
        <dbReference type="HAMAP-Rule" id="MF_00011"/>
    </source>
</evidence>
<dbReference type="PROSITE" id="PS00513">
    <property type="entry name" value="ADENYLOSUCCIN_SYN_2"/>
    <property type="match status" value="1"/>
</dbReference>
<dbReference type="GO" id="GO:0004019">
    <property type="term" value="F:adenylosuccinate synthase activity"/>
    <property type="evidence" value="ECO:0007669"/>
    <property type="project" value="UniProtKB-UniRule"/>
</dbReference>
<keyword evidence="5 8" id="KW-0658">Purine biosynthesis</keyword>
<name>A0A9D9GZS5_9BACT</name>
<dbReference type="GO" id="GO:0005525">
    <property type="term" value="F:GTP binding"/>
    <property type="evidence" value="ECO:0007669"/>
    <property type="project" value="UniProtKB-UniRule"/>
</dbReference>
<dbReference type="InterPro" id="IPR001114">
    <property type="entry name" value="Adenylosuccinate_synthetase"/>
</dbReference>
<accession>A0A9D9GZS5</accession>
<dbReference type="HAMAP" id="MF_00011">
    <property type="entry name" value="Adenylosucc_synth"/>
    <property type="match status" value="1"/>
</dbReference>
<feature type="binding site" evidence="8">
    <location>
        <begin position="412"/>
        <end position="414"/>
    </location>
    <ligand>
        <name>GTP</name>
        <dbReference type="ChEBI" id="CHEBI:37565"/>
    </ligand>
</feature>
<feature type="binding site" description="in other chain" evidence="8">
    <location>
        <position position="221"/>
    </location>
    <ligand>
        <name>IMP</name>
        <dbReference type="ChEBI" id="CHEBI:58053"/>
        <note>ligand shared between dimeric partners</note>
    </ligand>
</feature>
<keyword evidence="8" id="KW-0963">Cytoplasm</keyword>
<organism evidence="11 12">
    <name type="scientific">Candidatus Scatousia excrementipullorum</name>
    <dbReference type="NCBI Taxonomy" id="2840936"/>
    <lineage>
        <taxon>Bacteria</taxon>
        <taxon>Candidatus Scatousia</taxon>
    </lineage>
</organism>
<dbReference type="PANTHER" id="PTHR11846:SF0">
    <property type="entry name" value="ADENYLOSUCCINATE SYNTHETASE"/>
    <property type="match status" value="1"/>
</dbReference>
<dbReference type="CDD" id="cd03108">
    <property type="entry name" value="AdSS"/>
    <property type="match status" value="1"/>
</dbReference>
<feature type="binding site" description="in other chain" evidence="8">
    <location>
        <position position="236"/>
    </location>
    <ligand>
        <name>IMP</name>
        <dbReference type="ChEBI" id="CHEBI:58053"/>
        <note>ligand shared between dimeric partners</note>
    </ligand>
</feature>
<feature type="binding site" description="in other chain" evidence="8">
    <location>
        <position position="300"/>
    </location>
    <ligand>
        <name>IMP</name>
        <dbReference type="ChEBI" id="CHEBI:58053"/>
        <note>ligand shared between dimeric partners</note>
    </ligand>
</feature>
<dbReference type="Pfam" id="PF00709">
    <property type="entry name" value="Adenylsucc_synt"/>
    <property type="match status" value="1"/>
</dbReference>
<feature type="binding site" evidence="8">
    <location>
        <begin position="296"/>
        <end position="302"/>
    </location>
    <ligand>
        <name>substrate</name>
    </ligand>
</feature>
<feature type="binding site" description="in other chain" evidence="8">
    <location>
        <begin position="37"/>
        <end position="40"/>
    </location>
    <ligand>
        <name>IMP</name>
        <dbReference type="ChEBI" id="CHEBI:58053"/>
        <note>ligand shared between dimeric partners</note>
    </ligand>
</feature>
<gene>
    <name evidence="8" type="primary">purA</name>
    <name evidence="11" type="ORF">IAC76_05705</name>
</gene>
<feature type="binding site" evidence="8">
    <location>
        <position position="141"/>
    </location>
    <ligand>
        <name>IMP</name>
        <dbReference type="ChEBI" id="CHEBI:58053"/>
        <note>ligand shared between dimeric partners</note>
    </ligand>
</feature>
<feature type="binding site" evidence="8">
    <location>
        <begin position="39"/>
        <end position="41"/>
    </location>
    <ligand>
        <name>GTP</name>
        <dbReference type="ChEBI" id="CHEBI:37565"/>
    </ligand>
</feature>
<comment type="pathway">
    <text evidence="8 10">Purine metabolism; AMP biosynthesis via de novo pathway; AMP from IMP: step 1/2.</text>
</comment>
<feature type="binding site" description="in other chain" evidence="8">
    <location>
        <position position="127"/>
    </location>
    <ligand>
        <name>IMP</name>
        <dbReference type="ChEBI" id="CHEBI:58053"/>
        <note>ligand shared between dimeric partners</note>
    </ligand>
</feature>
<dbReference type="Proteomes" id="UP000823632">
    <property type="component" value="Unassembled WGS sequence"/>
</dbReference>
<evidence type="ECO:0000313" key="11">
    <source>
        <dbReference type="EMBL" id="MBO8430864.1"/>
    </source>
</evidence>
<evidence type="ECO:0000256" key="3">
    <source>
        <dbReference type="ARBA" id="ARBA00022723"/>
    </source>
</evidence>
<feature type="binding site" evidence="8">
    <location>
        <begin position="11"/>
        <end position="17"/>
    </location>
    <ligand>
        <name>GTP</name>
        <dbReference type="ChEBI" id="CHEBI:37565"/>
    </ligand>
</feature>
<comment type="subunit">
    <text evidence="1 8">Homodimer.</text>
</comment>
<keyword evidence="2 8" id="KW-0436">Ligase</keyword>
<dbReference type="GO" id="GO:0005737">
    <property type="term" value="C:cytoplasm"/>
    <property type="evidence" value="ECO:0007669"/>
    <property type="project" value="UniProtKB-SubCell"/>
</dbReference>
<comment type="similarity">
    <text evidence="8 10">Belongs to the adenylosuccinate synthetase family.</text>
</comment>
<dbReference type="InterPro" id="IPR042111">
    <property type="entry name" value="Adenylosuccinate_synth_dom3"/>
</dbReference>
<dbReference type="Gene3D" id="3.90.170.10">
    <property type="entry name" value="Adenylosuccinate Synthetase, subunit A, domain 3"/>
    <property type="match status" value="1"/>
</dbReference>
<evidence type="ECO:0000256" key="7">
    <source>
        <dbReference type="ARBA" id="ARBA00023134"/>
    </source>
</evidence>
<dbReference type="FunFam" id="3.90.170.10:FF:000001">
    <property type="entry name" value="Adenylosuccinate synthetase"/>
    <property type="match status" value="1"/>
</dbReference>
<dbReference type="GO" id="GO:0046040">
    <property type="term" value="P:IMP metabolic process"/>
    <property type="evidence" value="ECO:0007669"/>
    <property type="project" value="TreeGrafter"/>
</dbReference>
<feature type="binding site" evidence="8">
    <location>
        <position position="39"/>
    </location>
    <ligand>
        <name>Mg(2+)</name>
        <dbReference type="ChEBI" id="CHEBI:18420"/>
    </ligand>
</feature>
<dbReference type="InterPro" id="IPR027417">
    <property type="entry name" value="P-loop_NTPase"/>
</dbReference>
<dbReference type="FunFam" id="1.10.300.10:FF:000001">
    <property type="entry name" value="Adenylosuccinate synthetase"/>
    <property type="match status" value="1"/>
</dbReference>
<feature type="binding site" evidence="8">
    <location>
        <position position="12"/>
    </location>
    <ligand>
        <name>Mg(2+)</name>
        <dbReference type="ChEBI" id="CHEBI:18420"/>
    </ligand>
</feature>
<feature type="active site" description="Proton acceptor" evidence="8">
    <location>
        <position position="12"/>
    </location>
</feature>
<comment type="catalytic activity">
    <reaction evidence="8 10">
        <text>IMP + L-aspartate + GTP = N(6)-(1,2-dicarboxyethyl)-AMP + GDP + phosphate + 2 H(+)</text>
        <dbReference type="Rhea" id="RHEA:15753"/>
        <dbReference type="ChEBI" id="CHEBI:15378"/>
        <dbReference type="ChEBI" id="CHEBI:29991"/>
        <dbReference type="ChEBI" id="CHEBI:37565"/>
        <dbReference type="ChEBI" id="CHEBI:43474"/>
        <dbReference type="ChEBI" id="CHEBI:57567"/>
        <dbReference type="ChEBI" id="CHEBI:58053"/>
        <dbReference type="ChEBI" id="CHEBI:58189"/>
        <dbReference type="EC" id="6.3.4.4"/>
    </reaction>
</comment>
<keyword evidence="3 8" id="KW-0479">Metal-binding</keyword>
<feature type="binding site" evidence="8">
    <location>
        <begin position="328"/>
        <end position="330"/>
    </location>
    <ligand>
        <name>GTP</name>
        <dbReference type="ChEBI" id="CHEBI:37565"/>
    </ligand>
</feature>
<feature type="active site" evidence="9">
    <location>
        <position position="138"/>
    </location>
</feature>
<dbReference type="GO" id="GO:0000287">
    <property type="term" value="F:magnesium ion binding"/>
    <property type="evidence" value="ECO:0007669"/>
    <property type="project" value="UniProtKB-UniRule"/>
</dbReference>
<evidence type="ECO:0000256" key="10">
    <source>
        <dbReference type="RuleBase" id="RU000520"/>
    </source>
</evidence>
<reference evidence="11" key="1">
    <citation type="submission" date="2020-10" db="EMBL/GenBank/DDBJ databases">
        <authorList>
            <person name="Gilroy R."/>
        </authorList>
    </citation>
    <scope>NUCLEOTIDE SEQUENCE</scope>
    <source>
        <strain evidence="11">10192</strain>
    </source>
</reference>
<dbReference type="NCBIfam" id="TIGR00184">
    <property type="entry name" value="purA"/>
    <property type="match status" value="1"/>
</dbReference>
<keyword evidence="4 8" id="KW-0547">Nucleotide-binding</keyword>
<dbReference type="PANTHER" id="PTHR11846">
    <property type="entry name" value="ADENYLOSUCCINATE SYNTHETASE"/>
    <property type="match status" value="1"/>
</dbReference>
<dbReference type="AlphaFoldDB" id="A0A9D9GZS5"/>
<comment type="cofactor">
    <cofactor evidence="8">
        <name>Mg(2+)</name>
        <dbReference type="ChEBI" id="CHEBI:18420"/>
    </cofactor>
    <text evidence="8">Binds 1 Mg(2+) ion per subunit.</text>
</comment>
<dbReference type="InterPro" id="IPR018220">
    <property type="entry name" value="Adenylosuccin_syn_GTP-bd"/>
</dbReference>
<dbReference type="EMBL" id="JADIND010000118">
    <property type="protein sequence ID" value="MBO8430864.1"/>
    <property type="molecule type" value="Genomic_DNA"/>
</dbReference>
<evidence type="ECO:0000256" key="2">
    <source>
        <dbReference type="ARBA" id="ARBA00022598"/>
    </source>
</evidence>
<protein>
    <recommendedName>
        <fullName evidence="8 10">Adenylosuccinate synthetase</fullName>
        <shortName evidence="8">AMPSase</shortName>
        <shortName evidence="8">AdSS</shortName>
        <ecNumber evidence="8 10">6.3.4.4</ecNumber>
    </recommendedName>
    <alternativeName>
        <fullName evidence="8">IMP--aspartate ligase</fullName>
    </alternativeName>
</protein>
<dbReference type="GO" id="GO:0044208">
    <property type="term" value="P:'de novo' AMP biosynthetic process"/>
    <property type="evidence" value="ECO:0007669"/>
    <property type="project" value="UniProtKB-UniRule"/>
</dbReference>
<dbReference type="NCBIfam" id="NF002223">
    <property type="entry name" value="PRK01117.1"/>
    <property type="match status" value="1"/>
</dbReference>
<dbReference type="SUPFAM" id="SSF52540">
    <property type="entry name" value="P-loop containing nucleoside triphosphate hydrolases"/>
    <property type="match status" value="1"/>
</dbReference>
<evidence type="ECO:0000256" key="9">
    <source>
        <dbReference type="PROSITE-ProRule" id="PRU10134"/>
    </source>
</evidence>
<evidence type="ECO:0000256" key="5">
    <source>
        <dbReference type="ARBA" id="ARBA00022755"/>
    </source>
</evidence>
<comment type="caution">
    <text evidence="11">The sequence shown here is derived from an EMBL/GenBank/DDBJ whole genome shotgun (WGS) entry which is preliminary data.</text>
</comment>
<evidence type="ECO:0000256" key="4">
    <source>
        <dbReference type="ARBA" id="ARBA00022741"/>
    </source>
</evidence>
<dbReference type="InterPro" id="IPR033128">
    <property type="entry name" value="Adenylosuccin_syn_Lys_AS"/>
</dbReference>
<comment type="subcellular location">
    <subcellularLocation>
        <location evidence="8">Cytoplasm</location>
    </subcellularLocation>
</comment>
<evidence type="ECO:0000313" key="12">
    <source>
        <dbReference type="Proteomes" id="UP000823632"/>
    </source>
</evidence>
<dbReference type="Gene3D" id="3.40.440.10">
    <property type="entry name" value="Adenylosuccinate Synthetase, subunit A, domain 1"/>
    <property type="match status" value="1"/>
</dbReference>
<feature type="binding site" description="in other chain" evidence="8">
    <location>
        <begin position="12"/>
        <end position="15"/>
    </location>
    <ligand>
        <name>IMP</name>
        <dbReference type="ChEBI" id="CHEBI:58053"/>
        <note>ligand shared between dimeric partners</note>
    </ligand>
</feature>
<dbReference type="EC" id="6.3.4.4" evidence="8 10"/>
<dbReference type="SMART" id="SM00788">
    <property type="entry name" value="Adenylsucc_synt"/>
    <property type="match status" value="1"/>
</dbReference>
<evidence type="ECO:0000256" key="1">
    <source>
        <dbReference type="ARBA" id="ARBA00011738"/>
    </source>
</evidence>
<dbReference type="InterPro" id="IPR042109">
    <property type="entry name" value="Adenylosuccinate_synth_dom1"/>
</dbReference>
<comment type="function">
    <text evidence="8">Plays an important role in the de novo pathway of purine nucleotide biosynthesis. Catalyzes the first committed step in the biosynthesis of AMP from IMP.</text>
</comment>
<dbReference type="PROSITE" id="PS01266">
    <property type="entry name" value="ADENYLOSUCCIN_SYN_1"/>
    <property type="match status" value="1"/>
</dbReference>
<reference evidence="11" key="2">
    <citation type="journal article" date="2021" name="PeerJ">
        <title>Extensive microbial diversity within the chicken gut microbiome revealed by metagenomics and culture.</title>
        <authorList>
            <person name="Gilroy R."/>
            <person name="Ravi A."/>
            <person name="Getino M."/>
            <person name="Pursley I."/>
            <person name="Horton D.L."/>
            <person name="Alikhan N.F."/>
            <person name="Baker D."/>
            <person name="Gharbi K."/>
            <person name="Hall N."/>
            <person name="Watson M."/>
            <person name="Adriaenssens E.M."/>
            <person name="Foster-Nyarko E."/>
            <person name="Jarju S."/>
            <person name="Secka A."/>
            <person name="Antonio M."/>
            <person name="Oren A."/>
            <person name="Chaudhuri R.R."/>
            <person name="La Ragione R."/>
            <person name="Hildebrand F."/>
            <person name="Pallen M.J."/>
        </authorList>
    </citation>
    <scope>NUCLEOTIDE SEQUENCE</scope>
    <source>
        <strain evidence="11">10192</strain>
    </source>
</reference>
<proteinExistence type="inferred from homology"/>
<keyword evidence="7 8" id="KW-0342">GTP-binding</keyword>
<feature type="binding site" evidence="8">
    <location>
        <position position="302"/>
    </location>
    <ligand>
        <name>GTP</name>
        <dbReference type="ChEBI" id="CHEBI:37565"/>
    </ligand>
</feature>
<sequence length="424" mass="46982">MNRVVVGAQWGDEGKAKITDLLAQNADLIIRYQGGCNAGHTVVAHNKTFKFHLIPSGILYGGKTCFIGAGTVILPEAFEREVTELIEQGIDVSGLKVSPLASITMPYHTEVDGYSEDNAKKGKIGTTKKGIGPTYTDKAARIGLKIEDLYSPEALNEKLDVILPLKNKTLEKVYGLQPYSKDCILALCEKYAQIFRPYVCFDWQEMLNNSKKKQVLFEGAQGVMLDVDYGTYPFVTSSNPIGGGACTGSGFGPKMIDEVIGVAKAYVTRVGEGPFVTELTDETGDKIREIGHEFGVTTGRPRRCGWFDAVTMKYSVLVGGLTSVALTKIDVFDTFDEIKICTAYKDTRDGKIYKSYPTNVFIHKYLEPVYETHKGWDVDITGIREYEKLPENCKKYLARLEELLEVPISIVSVGPDREQTIFKK</sequence>